<keyword evidence="2" id="KW-1185">Reference proteome</keyword>
<name>A0AAW2YTU6_9EUKA</name>
<dbReference type="GO" id="GO:0008374">
    <property type="term" value="F:O-acyltransferase activity"/>
    <property type="evidence" value="ECO:0007669"/>
    <property type="project" value="InterPro"/>
</dbReference>
<evidence type="ECO:0000313" key="2">
    <source>
        <dbReference type="Proteomes" id="UP001431209"/>
    </source>
</evidence>
<evidence type="ECO:0000313" key="1">
    <source>
        <dbReference type="EMBL" id="KAL0480278.1"/>
    </source>
</evidence>
<dbReference type="InterPro" id="IPR003386">
    <property type="entry name" value="LACT/PDAT_acylTrfase"/>
</dbReference>
<dbReference type="SUPFAM" id="SSF53474">
    <property type="entry name" value="alpha/beta-Hydrolases"/>
    <property type="match status" value="1"/>
</dbReference>
<comment type="caution">
    <text evidence="1">The sequence shown here is derived from an EMBL/GenBank/DDBJ whole genome shotgun (WGS) entry which is preliminary data.</text>
</comment>
<dbReference type="GO" id="GO:0006629">
    <property type="term" value="P:lipid metabolic process"/>
    <property type="evidence" value="ECO:0007669"/>
    <property type="project" value="InterPro"/>
</dbReference>
<sequence>MGGLVMRSFMVKYPTVFNKVIKSWMTLGTPIGGAPQSSYAMLTGYNFGNPFVDVDDALGFSTDCVACYELLTDSRTSYPSGDPPTLKSYSLQETLTGVYQSVHEGLTFLDWNKKVYQRRFNDVIWKRTLELRAQWRLAKLPKHIRYYNLYGDTTPTPYGFQYETDQPRTVTNLSVFRGKEPKIKLSSGDGTVPVQSALDDGFEAYRRIKINATHMNLVKDHDSFVWIRSMTNLHCKLQGEWRSEGDLRFELNAIGNYVGGVIPVPKGLVQIGGRIEANVVRGTAQSHYLEYDHFEIKVDDDCRDLDIHLYSSDKKVMLSMKADRILGTDCDPKQTHSCHVQNGFGVMKCYYGHWSRNCHVSSCLDGYCPQHHPTLDYITGCELCKPDSPVSDLCASRKPYRCSNGSCVEEVHMCGSSPSFSRKKSLPDFTPCSAHAPFRNAKQSCVPLEMEFKIDHVVRGHHPCPSTHPHFCHGGCHDDANVCTVQKVILKDESYMAVLSPYRREHMVMSESFRWYYFYVNIENCGRAVVEVLSTSEQVSLYSSKGTLPSTVDDSGGRSGGKLSIVVDADTIVGIRFDGQEPNISDIEMKRDEQIRLFISVKGIL</sequence>
<gene>
    <name evidence="1" type="ORF">AKO1_007083</name>
</gene>
<dbReference type="Proteomes" id="UP001431209">
    <property type="component" value="Unassembled WGS sequence"/>
</dbReference>
<reference evidence="1 2" key="1">
    <citation type="submission" date="2024-03" db="EMBL/GenBank/DDBJ databases">
        <title>The Acrasis kona genome and developmental transcriptomes reveal deep origins of eukaryotic multicellular pathways.</title>
        <authorList>
            <person name="Sheikh S."/>
            <person name="Fu C.-J."/>
            <person name="Brown M.W."/>
            <person name="Baldauf S.L."/>
        </authorList>
    </citation>
    <scope>NUCLEOTIDE SEQUENCE [LARGE SCALE GENOMIC DNA]</scope>
    <source>
        <strain evidence="1 2">ATCC MYA-3509</strain>
    </source>
</reference>
<dbReference type="EMBL" id="JAOPGA020000651">
    <property type="protein sequence ID" value="KAL0480278.1"/>
    <property type="molecule type" value="Genomic_DNA"/>
</dbReference>
<protein>
    <submittedName>
        <fullName evidence="1">LCAT4</fullName>
    </submittedName>
</protein>
<dbReference type="Pfam" id="PF02450">
    <property type="entry name" value="LCAT"/>
    <property type="match status" value="1"/>
</dbReference>
<dbReference type="Gene3D" id="3.40.50.1820">
    <property type="entry name" value="alpha/beta hydrolase"/>
    <property type="match status" value="1"/>
</dbReference>
<organism evidence="1 2">
    <name type="scientific">Acrasis kona</name>
    <dbReference type="NCBI Taxonomy" id="1008807"/>
    <lineage>
        <taxon>Eukaryota</taxon>
        <taxon>Discoba</taxon>
        <taxon>Heterolobosea</taxon>
        <taxon>Tetramitia</taxon>
        <taxon>Eutetramitia</taxon>
        <taxon>Acrasidae</taxon>
        <taxon>Acrasis</taxon>
    </lineage>
</organism>
<dbReference type="AlphaFoldDB" id="A0AAW2YTU6"/>
<dbReference type="InterPro" id="IPR029058">
    <property type="entry name" value="AB_hydrolase_fold"/>
</dbReference>
<dbReference type="PANTHER" id="PTHR11440">
    <property type="entry name" value="LECITHIN-CHOLESTEROL ACYLTRANSFERASE-RELATED"/>
    <property type="match status" value="1"/>
</dbReference>
<accession>A0AAW2YTU6</accession>
<proteinExistence type="predicted"/>